<evidence type="ECO:0008006" key="4">
    <source>
        <dbReference type="Google" id="ProtNLM"/>
    </source>
</evidence>
<accession>A0A3N2PJC1</accession>
<dbReference type="Proteomes" id="UP000272025">
    <property type="component" value="Unassembled WGS sequence"/>
</dbReference>
<keyword evidence="1" id="KW-0732">Signal</keyword>
<dbReference type="GeneID" id="39579518"/>
<gene>
    <name evidence="2" type="ORF">SODALDRAFT_329783</name>
</gene>
<dbReference type="RefSeq" id="XP_028462336.1">
    <property type="nucleotide sequence ID" value="XM_028611040.1"/>
</dbReference>
<protein>
    <recommendedName>
        <fullName evidence="4">Secreted protein</fullName>
    </recommendedName>
</protein>
<dbReference type="AlphaFoldDB" id="A0A3N2PJC1"/>
<evidence type="ECO:0000256" key="1">
    <source>
        <dbReference type="SAM" id="SignalP"/>
    </source>
</evidence>
<organism evidence="2 3">
    <name type="scientific">Sodiomyces alkalinus (strain CBS 110278 / VKM F-3762 / F11)</name>
    <name type="common">Alkaliphilic filamentous fungus</name>
    <dbReference type="NCBI Taxonomy" id="1314773"/>
    <lineage>
        <taxon>Eukaryota</taxon>
        <taxon>Fungi</taxon>
        <taxon>Dikarya</taxon>
        <taxon>Ascomycota</taxon>
        <taxon>Pezizomycotina</taxon>
        <taxon>Sordariomycetes</taxon>
        <taxon>Hypocreomycetidae</taxon>
        <taxon>Glomerellales</taxon>
        <taxon>Plectosphaerellaceae</taxon>
        <taxon>Sodiomyces</taxon>
    </lineage>
</organism>
<feature type="signal peptide" evidence="1">
    <location>
        <begin position="1"/>
        <end position="27"/>
    </location>
</feature>
<proteinExistence type="predicted"/>
<keyword evidence="3" id="KW-1185">Reference proteome</keyword>
<reference evidence="2 3" key="1">
    <citation type="journal article" date="2018" name="Mol. Ecol.">
        <title>The obligate alkalophilic soda-lake fungus Sodiomyces alkalinus has shifted to a protein diet.</title>
        <authorList>
            <person name="Grum-Grzhimaylo A.A."/>
            <person name="Falkoski D.L."/>
            <person name="van den Heuvel J."/>
            <person name="Valero-Jimenez C.A."/>
            <person name="Min B."/>
            <person name="Choi I.G."/>
            <person name="Lipzen A."/>
            <person name="Daum C.G."/>
            <person name="Aanen D.K."/>
            <person name="Tsang A."/>
            <person name="Henrissat B."/>
            <person name="Bilanenko E.N."/>
            <person name="de Vries R.P."/>
            <person name="van Kan J.A.L."/>
            <person name="Grigoriev I.V."/>
            <person name="Debets A.J.M."/>
        </authorList>
    </citation>
    <scope>NUCLEOTIDE SEQUENCE [LARGE SCALE GENOMIC DNA]</scope>
    <source>
        <strain evidence="2 3">F11</strain>
    </source>
</reference>
<feature type="chain" id="PRO_5017924110" description="Secreted protein" evidence="1">
    <location>
        <begin position="28"/>
        <end position="86"/>
    </location>
</feature>
<sequence>MKPYLSATILSSCFVSYHLMLSYCCSAMCLRAGKLDTDQPRGPPWQYVCVPCYTKWRSASHSTPTQKILTSFLFHLYRLERSEACV</sequence>
<evidence type="ECO:0000313" key="2">
    <source>
        <dbReference type="EMBL" id="ROT34530.1"/>
    </source>
</evidence>
<name>A0A3N2PJC1_SODAK</name>
<dbReference type="EMBL" id="ML119069">
    <property type="protein sequence ID" value="ROT34530.1"/>
    <property type="molecule type" value="Genomic_DNA"/>
</dbReference>
<evidence type="ECO:0000313" key="3">
    <source>
        <dbReference type="Proteomes" id="UP000272025"/>
    </source>
</evidence>